<reference evidence="1" key="1">
    <citation type="journal article" date="2014" name="Front. Microbiol.">
        <title>High frequency of phylogenetically diverse reductive dehalogenase-homologous genes in deep subseafloor sedimentary metagenomes.</title>
        <authorList>
            <person name="Kawai M."/>
            <person name="Futagami T."/>
            <person name="Toyoda A."/>
            <person name="Takaki Y."/>
            <person name="Nishi S."/>
            <person name="Hori S."/>
            <person name="Arai W."/>
            <person name="Tsubouchi T."/>
            <person name="Morono Y."/>
            <person name="Uchiyama I."/>
            <person name="Ito T."/>
            <person name="Fujiyama A."/>
            <person name="Inagaki F."/>
            <person name="Takami H."/>
        </authorList>
    </citation>
    <scope>NUCLEOTIDE SEQUENCE</scope>
    <source>
        <strain evidence="1">Expedition CK06-06</strain>
    </source>
</reference>
<protein>
    <submittedName>
        <fullName evidence="1">Uncharacterized protein</fullName>
    </submittedName>
</protein>
<organism evidence="1">
    <name type="scientific">marine sediment metagenome</name>
    <dbReference type="NCBI Taxonomy" id="412755"/>
    <lineage>
        <taxon>unclassified sequences</taxon>
        <taxon>metagenomes</taxon>
        <taxon>ecological metagenomes</taxon>
    </lineage>
</organism>
<comment type="caution">
    <text evidence="1">The sequence shown here is derived from an EMBL/GenBank/DDBJ whole genome shotgun (WGS) entry which is preliminary data.</text>
</comment>
<name>X1JUE4_9ZZZZ</name>
<gene>
    <name evidence="1" type="ORF">S03H2_65217</name>
</gene>
<dbReference type="AlphaFoldDB" id="X1JUE4"/>
<evidence type="ECO:0000313" key="1">
    <source>
        <dbReference type="EMBL" id="GAH85005.1"/>
    </source>
</evidence>
<dbReference type="EMBL" id="BARU01042446">
    <property type="protein sequence ID" value="GAH85005.1"/>
    <property type="molecule type" value="Genomic_DNA"/>
</dbReference>
<feature type="non-terminal residue" evidence="1">
    <location>
        <position position="83"/>
    </location>
</feature>
<sequence>MTKKVNHFPKDTKLESSLSSISDQLYDGVKAMYGHDSILSGEGLLINLKNYNITAYVFFDSYPDESYRGGRKDYMFSLIASTI</sequence>
<proteinExistence type="predicted"/>
<accession>X1JUE4</accession>